<dbReference type="GO" id="GO:0000725">
    <property type="term" value="P:recombinational repair"/>
    <property type="evidence" value="ECO:0007669"/>
    <property type="project" value="TreeGrafter"/>
</dbReference>
<evidence type="ECO:0000256" key="13">
    <source>
        <dbReference type="ARBA" id="ARBA00034808"/>
    </source>
</evidence>
<dbReference type="InterPro" id="IPR013986">
    <property type="entry name" value="DExx_box_DNA_helicase_dom_sf"/>
</dbReference>
<evidence type="ECO:0000259" key="16">
    <source>
        <dbReference type="PROSITE" id="PS51198"/>
    </source>
</evidence>
<comment type="catalytic activity">
    <reaction evidence="14">
        <text>ATP + H2O = ADP + phosphate + H(+)</text>
        <dbReference type="Rhea" id="RHEA:13065"/>
        <dbReference type="ChEBI" id="CHEBI:15377"/>
        <dbReference type="ChEBI" id="CHEBI:15378"/>
        <dbReference type="ChEBI" id="CHEBI:30616"/>
        <dbReference type="ChEBI" id="CHEBI:43474"/>
        <dbReference type="ChEBI" id="CHEBI:456216"/>
        <dbReference type="EC" id="5.6.2.4"/>
    </reaction>
</comment>
<dbReference type="Gene3D" id="1.10.10.160">
    <property type="match status" value="1"/>
</dbReference>
<accession>A0A2U1THT8</accession>
<dbReference type="SUPFAM" id="SSF52980">
    <property type="entry name" value="Restriction endonuclease-like"/>
    <property type="match status" value="1"/>
</dbReference>
<reference evidence="19" key="1">
    <citation type="submission" date="2018-04" db="EMBL/GenBank/DDBJ databases">
        <authorList>
            <person name="Liu S."/>
            <person name="Wang Z."/>
            <person name="Li J."/>
        </authorList>
    </citation>
    <scope>NUCLEOTIDE SEQUENCE [LARGE SCALE GENOMIC DNA]</scope>
    <source>
        <strain evidence="19">622</strain>
    </source>
</reference>
<dbReference type="Proteomes" id="UP000244962">
    <property type="component" value="Unassembled WGS sequence"/>
</dbReference>
<protein>
    <recommendedName>
        <fullName evidence="13">DNA 3'-5' helicase</fullName>
        <ecNumber evidence="13">5.6.2.4</ecNumber>
    </recommendedName>
</protein>
<evidence type="ECO:0000256" key="14">
    <source>
        <dbReference type="ARBA" id="ARBA00048988"/>
    </source>
</evidence>
<keyword evidence="5 15" id="KW-0378">Hydrolase</keyword>
<evidence type="ECO:0000256" key="2">
    <source>
        <dbReference type="ARBA" id="ARBA00022722"/>
    </source>
</evidence>
<feature type="domain" description="UvrD-like helicase ATP-binding" evidence="16">
    <location>
        <begin position="30"/>
        <end position="324"/>
    </location>
</feature>
<dbReference type="Gene3D" id="3.40.50.300">
    <property type="entry name" value="P-loop containing nucleotide triphosphate hydrolases"/>
    <property type="match status" value="2"/>
</dbReference>
<dbReference type="PANTHER" id="PTHR11070:SF59">
    <property type="entry name" value="DNA 3'-5' HELICASE"/>
    <property type="match status" value="1"/>
</dbReference>
<keyword evidence="11" id="KW-0413">Isomerase</keyword>
<evidence type="ECO:0000256" key="11">
    <source>
        <dbReference type="ARBA" id="ARBA00023235"/>
    </source>
</evidence>
<proteinExistence type="inferred from homology"/>
<gene>
    <name evidence="18" type="ORF">DF223_03525</name>
</gene>
<dbReference type="GO" id="GO:0003677">
    <property type="term" value="F:DNA binding"/>
    <property type="evidence" value="ECO:0007669"/>
    <property type="project" value="UniProtKB-KW"/>
</dbReference>
<dbReference type="InterPro" id="IPR038726">
    <property type="entry name" value="PDDEXK_AddAB-type"/>
</dbReference>
<evidence type="ECO:0000256" key="10">
    <source>
        <dbReference type="ARBA" id="ARBA00023204"/>
    </source>
</evidence>
<keyword evidence="19" id="KW-1185">Reference proteome</keyword>
<evidence type="ECO:0000256" key="12">
    <source>
        <dbReference type="ARBA" id="ARBA00034617"/>
    </source>
</evidence>
<keyword evidence="10" id="KW-0234">DNA repair</keyword>
<evidence type="ECO:0000256" key="3">
    <source>
        <dbReference type="ARBA" id="ARBA00022741"/>
    </source>
</evidence>
<evidence type="ECO:0000256" key="5">
    <source>
        <dbReference type="ARBA" id="ARBA00022801"/>
    </source>
</evidence>
<keyword evidence="2" id="KW-0540">Nuclease</keyword>
<keyword evidence="4" id="KW-0227">DNA damage</keyword>
<evidence type="ECO:0000256" key="1">
    <source>
        <dbReference type="ARBA" id="ARBA00009922"/>
    </source>
</evidence>
<dbReference type="PROSITE" id="PS51198">
    <property type="entry name" value="UVRD_HELICASE_ATP_BIND"/>
    <property type="match status" value="1"/>
</dbReference>
<evidence type="ECO:0000256" key="8">
    <source>
        <dbReference type="ARBA" id="ARBA00022840"/>
    </source>
</evidence>
<evidence type="ECO:0000256" key="9">
    <source>
        <dbReference type="ARBA" id="ARBA00023125"/>
    </source>
</evidence>
<name>A0A2U1THT8_9MICO</name>
<dbReference type="InterPro" id="IPR000212">
    <property type="entry name" value="DNA_helicase_UvrD/REP"/>
</dbReference>
<evidence type="ECO:0000256" key="6">
    <source>
        <dbReference type="ARBA" id="ARBA00022806"/>
    </source>
</evidence>
<feature type="binding site" evidence="15">
    <location>
        <begin position="51"/>
        <end position="58"/>
    </location>
    <ligand>
        <name>ATP</name>
        <dbReference type="ChEBI" id="CHEBI:30616"/>
    </ligand>
</feature>
<dbReference type="Gene3D" id="3.90.320.10">
    <property type="match status" value="1"/>
</dbReference>
<evidence type="ECO:0000313" key="19">
    <source>
        <dbReference type="Proteomes" id="UP000244962"/>
    </source>
</evidence>
<dbReference type="GO" id="GO:0004527">
    <property type="term" value="F:exonuclease activity"/>
    <property type="evidence" value="ECO:0007669"/>
    <property type="project" value="UniProtKB-KW"/>
</dbReference>
<dbReference type="InterPro" id="IPR027417">
    <property type="entry name" value="P-loop_NTPase"/>
</dbReference>
<dbReference type="Pfam" id="PF00580">
    <property type="entry name" value="UvrD-helicase"/>
    <property type="match status" value="1"/>
</dbReference>
<keyword evidence="6 15" id="KW-0347">Helicase</keyword>
<dbReference type="GO" id="GO:0043138">
    <property type="term" value="F:3'-5' DNA helicase activity"/>
    <property type="evidence" value="ECO:0007669"/>
    <property type="project" value="UniProtKB-EC"/>
</dbReference>
<sequence length="1061" mass="112079">MSGVGYSVVFVAIRGFQIERAERSESADLSLDATQRAILALGDATCAAVSGAPGSGKTTVVVELVADRILNRNFAPAEVLVLAPNRRAAARLRDRLALRIGVPTPGPLARTLNSIAFQIVGARAALEGSEPPRLLTGAEQDTVIAELLAGHELDATGPLWPDPLVAEVRRLKGFRTELRELMMRSVEGGLRPRDLDVLGAKHDRPEWSAAARFIDEYERVVDSFGTGYLDSSELVAQATAELDGGFGLDGVRLVVVDDLQEQGSAALAFLGVLARRGVSIIAFGDPDVAATTFRGSDPAALGSLGRTLGVPVAPLRLGTVYRHGAALRTVVQQITGRVGAAGTVGHRAAGAAVTEGSDVDEAVITPVLRIEATSPATEHQAIARVLREHHLFGDIPWKRMAIIVRSGASIAQLSRSLALAEVPTTTPAGGRNIRSEFASGQLIDAVALAVGRVEPAIELLTRLITGPLCGLDPVALRRVRLALRHEEIAGGGNRSGDELLLDALAQPGRFATIDSAAARQVGRFATTLAEATAAGAAGASVEELLWMFWERSGLASGWSAQALGSGFAADEANRHLDSVMALFTAAKRFVERNPTEPAGRFIDELLASEVPEDSLTPQAASDAVFVGTPSGVVGAEFDIVVLAGLQDGAWPNPQVRGTLLYPQQLSQVVAGLPVADLDARAEVLSDELRMFALAVSRARHQVVFSATVNDDEQPSPFLRFPAIRNAELRNAADQRHPLSLRGMVGVLRRRLVTTGDPGAAAALARLAAEGVPGADPTQWYGLLDPSTTEPLVDLSDPDARVSVSPSKLETFEKSPLAWFIDTMAAAPSGLAAGIGTVVHAAMEHAGHIPTAELTPADVTVDALWEQIDAHWSELYFESPWLAERQRRATHKLVEGLSQYLTDFIAAGSETVSAEGTFAVELGQVRLSGKIDRVERMPNGDVVIVDLKTGKTAPTKAQVALNPQLGGYQLALAANAIDGTTAEDSSGGAALLYVSGGARGKNYKVLSQEAMTDEQRTEFAERVVQAGRGMAAAEFLGVHDLDERDPKAGFMYRIHLVAAVSA</sequence>
<dbReference type="GO" id="GO:0033202">
    <property type="term" value="C:DNA helicase complex"/>
    <property type="evidence" value="ECO:0007669"/>
    <property type="project" value="TreeGrafter"/>
</dbReference>
<keyword evidence="9" id="KW-0238">DNA-binding</keyword>
<dbReference type="EC" id="5.6.2.4" evidence="13"/>
<evidence type="ECO:0000313" key="18">
    <source>
        <dbReference type="EMBL" id="PWC08410.1"/>
    </source>
</evidence>
<evidence type="ECO:0000256" key="4">
    <source>
        <dbReference type="ARBA" id="ARBA00022763"/>
    </source>
</evidence>
<keyword evidence="7" id="KW-0269">Exonuclease</keyword>
<dbReference type="Pfam" id="PF12705">
    <property type="entry name" value="PDDEXK_1"/>
    <property type="match status" value="1"/>
</dbReference>
<evidence type="ECO:0000256" key="7">
    <source>
        <dbReference type="ARBA" id="ARBA00022839"/>
    </source>
</evidence>
<dbReference type="AlphaFoldDB" id="A0A2U1THT8"/>
<evidence type="ECO:0000259" key="17">
    <source>
        <dbReference type="PROSITE" id="PS51217"/>
    </source>
</evidence>
<dbReference type="GO" id="GO:0005524">
    <property type="term" value="F:ATP binding"/>
    <property type="evidence" value="ECO:0007669"/>
    <property type="project" value="UniProtKB-UniRule"/>
</dbReference>
<dbReference type="GO" id="GO:0005829">
    <property type="term" value="C:cytosol"/>
    <property type="evidence" value="ECO:0007669"/>
    <property type="project" value="TreeGrafter"/>
</dbReference>
<feature type="domain" description="UvrD-like helicase C-terminal" evidence="17">
    <location>
        <begin position="335"/>
        <end position="634"/>
    </location>
</feature>
<comment type="catalytic activity">
    <reaction evidence="12">
        <text>Couples ATP hydrolysis with the unwinding of duplex DNA by translocating in the 3'-5' direction.</text>
        <dbReference type="EC" id="5.6.2.4"/>
    </reaction>
</comment>
<dbReference type="PROSITE" id="PS51217">
    <property type="entry name" value="UVRD_HELICASE_CTER"/>
    <property type="match status" value="1"/>
</dbReference>
<comment type="similarity">
    <text evidence="1">Belongs to the helicase family. UvrD subfamily.</text>
</comment>
<evidence type="ECO:0000256" key="15">
    <source>
        <dbReference type="PROSITE-ProRule" id="PRU00560"/>
    </source>
</evidence>
<comment type="caution">
    <text evidence="18">The sequence shown here is derived from an EMBL/GenBank/DDBJ whole genome shotgun (WGS) entry which is preliminary data.</text>
</comment>
<dbReference type="InterPro" id="IPR014017">
    <property type="entry name" value="DNA_helicase_UvrD-like_C"/>
</dbReference>
<keyword evidence="8 15" id="KW-0067">ATP-binding</keyword>
<dbReference type="InterPro" id="IPR014016">
    <property type="entry name" value="UvrD-like_ATP-bd"/>
</dbReference>
<dbReference type="InterPro" id="IPR011335">
    <property type="entry name" value="Restrct_endonuc-II-like"/>
</dbReference>
<dbReference type="EMBL" id="QEFB01000001">
    <property type="protein sequence ID" value="PWC08410.1"/>
    <property type="molecule type" value="Genomic_DNA"/>
</dbReference>
<organism evidence="18 19">
    <name type="scientific">Mycetocola zhujimingii</name>
    <dbReference type="NCBI Taxonomy" id="2079792"/>
    <lineage>
        <taxon>Bacteria</taxon>
        <taxon>Bacillati</taxon>
        <taxon>Actinomycetota</taxon>
        <taxon>Actinomycetes</taxon>
        <taxon>Micrococcales</taxon>
        <taxon>Microbacteriaceae</taxon>
        <taxon>Mycetocola</taxon>
    </lineage>
</organism>
<dbReference type="SUPFAM" id="SSF52540">
    <property type="entry name" value="P-loop containing nucleoside triphosphate hydrolases"/>
    <property type="match status" value="1"/>
</dbReference>
<dbReference type="PANTHER" id="PTHR11070">
    <property type="entry name" value="UVRD / RECB / PCRA DNA HELICASE FAMILY MEMBER"/>
    <property type="match status" value="1"/>
</dbReference>
<dbReference type="InterPro" id="IPR011604">
    <property type="entry name" value="PDDEXK-like_dom_sf"/>
</dbReference>
<dbReference type="Gene3D" id="1.10.486.10">
    <property type="entry name" value="PCRA, domain 4"/>
    <property type="match status" value="1"/>
</dbReference>
<keyword evidence="3 15" id="KW-0547">Nucleotide-binding</keyword>